<dbReference type="AlphaFoldDB" id="A0A4Y2GXN0"/>
<comment type="caution">
    <text evidence="1">The sequence shown here is derived from an EMBL/GenBank/DDBJ whole genome shotgun (WGS) entry which is preliminary data.</text>
</comment>
<proteinExistence type="predicted"/>
<keyword evidence="2" id="KW-1185">Reference proteome</keyword>
<evidence type="ECO:0000313" key="1">
    <source>
        <dbReference type="EMBL" id="GBM57907.1"/>
    </source>
</evidence>
<dbReference type="EMBL" id="BGPR01001613">
    <property type="protein sequence ID" value="GBM57907.1"/>
    <property type="molecule type" value="Genomic_DNA"/>
</dbReference>
<gene>
    <name evidence="1" type="ORF">AVEN_237788_1</name>
</gene>
<protein>
    <submittedName>
        <fullName evidence="1">Uncharacterized protein</fullName>
    </submittedName>
</protein>
<name>A0A4Y2GXN0_ARAVE</name>
<sequence length="116" mass="13212">MSREFGIVPISQCLLPKSELIRDFKSEIIAQLFSALRSLKTKFEIPQSVLHRAPLSQLNIPSHPLLRGVELRLPFTPLYNRTPGRLTTNLPCFQWSNPTVGKVLEFPHRRSYTGAT</sequence>
<organism evidence="1 2">
    <name type="scientific">Araneus ventricosus</name>
    <name type="common">Orbweaver spider</name>
    <name type="synonym">Epeira ventricosa</name>
    <dbReference type="NCBI Taxonomy" id="182803"/>
    <lineage>
        <taxon>Eukaryota</taxon>
        <taxon>Metazoa</taxon>
        <taxon>Ecdysozoa</taxon>
        <taxon>Arthropoda</taxon>
        <taxon>Chelicerata</taxon>
        <taxon>Arachnida</taxon>
        <taxon>Araneae</taxon>
        <taxon>Araneomorphae</taxon>
        <taxon>Entelegynae</taxon>
        <taxon>Araneoidea</taxon>
        <taxon>Araneidae</taxon>
        <taxon>Araneus</taxon>
    </lineage>
</organism>
<reference evidence="1 2" key="1">
    <citation type="journal article" date="2019" name="Sci. Rep.">
        <title>Orb-weaving spider Araneus ventricosus genome elucidates the spidroin gene catalogue.</title>
        <authorList>
            <person name="Kono N."/>
            <person name="Nakamura H."/>
            <person name="Ohtoshi R."/>
            <person name="Moran D.A.P."/>
            <person name="Shinohara A."/>
            <person name="Yoshida Y."/>
            <person name="Fujiwara M."/>
            <person name="Mori M."/>
            <person name="Tomita M."/>
            <person name="Arakawa K."/>
        </authorList>
    </citation>
    <scope>NUCLEOTIDE SEQUENCE [LARGE SCALE GENOMIC DNA]</scope>
</reference>
<evidence type="ECO:0000313" key="2">
    <source>
        <dbReference type="Proteomes" id="UP000499080"/>
    </source>
</evidence>
<dbReference type="Proteomes" id="UP000499080">
    <property type="component" value="Unassembled WGS sequence"/>
</dbReference>
<accession>A0A4Y2GXN0</accession>